<dbReference type="PROSITE" id="PS01357">
    <property type="entry name" value="ZF_ZZ_1"/>
    <property type="match status" value="1"/>
</dbReference>
<sequence length="933" mass="100275">MPGAFPPLEVPAPSPAATTTTATASTADSACCSVDEGKREMKTLLNTFLTDFKRSYGQTFAEEMLSSDEEPAKASNPFQDPAPESRKEEGIHPNIWCDKCGEQVRGLRYKCNQCPDYDLCSRCVSRDSAAVIHTAAHDHTFKIIPAPPVTSRRGSGGRRRGPRQSNTPAAASNETPAPTPVMHNRVTCDGCGMNPIVGVRHKCLDCRDFDFCDACMVTKISEHNTAQNIAPGATGHEFIALHTPGKVVVHIRPMQNVTPTVPATTPVAAPDAAAVPPTRLGAPTRVAHNATCDLCSNRIIGMRFKCLECPDFDTCQTCYDNVAGEQHPEHSFVKMGAVGDVLYRRNVVRPLQAGFRAHPQKVRHRAICDAVGCGKTIVGVRYKCMHPSPACADFDLCQDCEALPIPVHPADHPLLKIKVPNTRVPSIIRDAGKQEEKTTSPFVCASGSGPIHRGSFARSCDLNIQGRQPGWCSRPVSIRVGSPPPAPVAQENVNLATPRASTISVQTENALGQSQSVQTEFNILDEKNVPCGFEVESPRSVSASTENPFLSATELPSIPNITPLRSLSPFFLPMPGGLPVQQRVMVNPFQFHEFETTAPKLDLTESNVNLHESSVLDIPSPPTTEPQPIAGFEPTIINLPSVPKVDPSSSMIPVTVRTPPVKTQVLAEEVMTETAPSLIAHFPSPPRPVFPPSLVASFVEDNNVPDGHVFPPGAEFIKSWKMKNEGKAEWPATTVLAFVGGHRLGAFPNAPSTYEVGTVASGDSVDVWAGDLKAPEDSGTYNSFWRLMDSNTHMFFGHRIWITIEVAQPTSSESEQASNPSLSSSTLAMPGAFFNEAQMTQPTRTGTIESHATGTGTVSSVSEDLSLLNGDDSDDGSVVDVEPERQPLVCPEPVVPASSAPSMPTSPPRTSSASSDSDDDEFVVVYDSASERL</sequence>
<evidence type="ECO:0000256" key="2">
    <source>
        <dbReference type="ARBA" id="ARBA00022771"/>
    </source>
</evidence>
<dbReference type="PANTHER" id="PTHR20930:SF0">
    <property type="entry name" value="PROTEIN ILRUN"/>
    <property type="match status" value="1"/>
</dbReference>
<feature type="domain" description="ZZ-type" evidence="6">
    <location>
        <begin position="183"/>
        <end position="246"/>
    </location>
</feature>
<organism evidence="7 8">
    <name type="scientific">Serendipita vermifera MAFF 305830</name>
    <dbReference type="NCBI Taxonomy" id="933852"/>
    <lineage>
        <taxon>Eukaryota</taxon>
        <taxon>Fungi</taxon>
        <taxon>Dikarya</taxon>
        <taxon>Basidiomycota</taxon>
        <taxon>Agaricomycotina</taxon>
        <taxon>Agaricomycetes</taxon>
        <taxon>Sebacinales</taxon>
        <taxon>Serendipitaceae</taxon>
        <taxon>Serendipita</taxon>
    </lineage>
</organism>
<accession>A0A0C3BJT1</accession>
<dbReference type="CDD" id="cd02340">
    <property type="entry name" value="ZZ_NBR1_like"/>
    <property type="match status" value="4"/>
</dbReference>
<feature type="domain" description="ZZ-type" evidence="6">
    <location>
        <begin position="92"/>
        <end position="149"/>
    </location>
</feature>
<evidence type="ECO:0000313" key="8">
    <source>
        <dbReference type="Proteomes" id="UP000054097"/>
    </source>
</evidence>
<dbReference type="Gene3D" id="2.60.40.10">
    <property type="entry name" value="Immunoglobulins"/>
    <property type="match status" value="1"/>
</dbReference>
<evidence type="ECO:0000256" key="5">
    <source>
        <dbReference type="SAM" id="MobiDB-lite"/>
    </source>
</evidence>
<dbReference type="Gene3D" id="3.30.60.90">
    <property type="match status" value="4"/>
</dbReference>
<dbReference type="AlphaFoldDB" id="A0A0C3BJT1"/>
<dbReference type="Pfam" id="PF16158">
    <property type="entry name" value="N_BRCA1_IG"/>
    <property type="match status" value="1"/>
</dbReference>
<dbReference type="SUPFAM" id="SSF57850">
    <property type="entry name" value="RING/U-box"/>
    <property type="match status" value="4"/>
</dbReference>
<feature type="compositionally biased region" description="Low complexity" evidence="5">
    <location>
        <begin position="923"/>
        <end position="933"/>
    </location>
</feature>
<dbReference type="InterPro" id="IPR013783">
    <property type="entry name" value="Ig-like_fold"/>
</dbReference>
<dbReference type="InterPro" id="IPR032350">
    <property type="entry name" value="Nbr1_FW"/>
</dbReference>
<reference evidence="7 8" key="1">
    <citation type="submission" date="2014-04" db="EMBL/GenBank/DDBJ databases">
        <authorList>
            <consortium name="DOE Joint Genome Institute"/>
            <person name="Kuo A."/>
            <person name="Zuccaro A."/>
            <person name="Kohler A."/>
            <person name="Nagy L.G."/>
            <person name="Floudas D."/>
            <person name="Copeland A."/>
            <person name="Barry K.W."/>
            <person name="Cichocki N."/>
            <person name="Veneault-Fourrey C."/>
            <person name="LaButti K."/>
            <person name="Lindquist E.A."/>
            <person name="Lipzen A."/>
            <person name="Lundell T."/>
            <person name="Morin E."/>
            <person name="Murat C."/>
            <person name="Sun H."/>
            <person name="Tunlid A."/>
            <person name="Henrissat B."/>
            <person name="Grigoriev I.V."/>
            <person name="Hibbett D.S."/>
            <person name="Martin F."/>
            <person name="Nordberg H.P."/>
            <person name="Cantor M.N."/>
            <person name="Hua S.X."/>
        </authorList>
    </citation>
    <scope>NUCLEOTIDE SEQUENCE [LARGE SCALE GENOMIC DNA]</scope>
    <source>
        <strain evidence="7 8">MAFF 305830</strain>
    </source>
</reference>
<feature type="compositionally biased region" description="Low complexity" evidence="5">
    <location>
        <begin position="891"/>
        <end position="915"/>
    </location>
</feature>
<dbReference type="InterPro" id="IPR000433">
    <property type="entry name" value="Znf_ZZ"/>
</dbReference>
<dbReference type="InterPro" id="IPR043145">
    <property type="entry name" value="Znf_ZZ_sf"/>
</dbReference>
<keyword evidence="2 4" id="KW-0863">Zinc-finger</keyword>
<dbReference type="HOGENOM" id="CLU_296670_0_0_1"/>
<feature type="region of interest" description="Disordered" evidence="5">
    <location>
        <begin position="145"/>
        <end position="178"/>
    </location>
</feature>
<evidence type="ECO:0000256" key="3">
    <source>
        <dbReference type="ARBA" id="ARBA00022833"/>
    </source>
</evidence>
<feature type="region of interest" description="Disordered" evidence="5">
    <location>
        <begin position="865"/>
        <end position="933"/>
    </location>
</feature>
<dbReference type="GO" id="GO:0008270">
    <property type="term" value="F:zinc ion binding"/>
    <property type="evidence" value="ECO:0007669"/>
    <property type="project" value="UniProtKB-KW"/>
</dbReference>
<protein>
    <recommendedName>
        <fullName evidence="6">ZZ-type domain-containing protein</fullName>
    </recommendedName>
</protein>
<gene>
    <name evidence="7" type="ORF">M408DRAFT_327187</name>
</gene>
<proteinExistence type="predicted"/>
<dbReference type="OrthoDB" id="661148at2759"/>
<evidence type="ECO:0000313" key="7">
    <source>
        <dbReference type="EMBL" id="KIM31741.1"/>
    </source>
</evidence>
<evidence type="ECO:0000256" key="1">
    <source>
        <dbReference type="ARBA" id="ARBA00022723"/>
    </source>
</evidence>
<evidence type="ECO:0000256" key="4">
    <source>
        <dbReference type="PROSITE-ProRule" id="PRU00228"/>
    </source>
</evidence>
<keyword evidence="1" id="KW-0479">Metal-binding</keyword>
<dbReference type="Proteomes" id="UP000054097">
    <property type="component" value="Unassembled WGS sequence"/>
</dbReference>
<feature type="domain" description="ZZ-type" evidence="6">
    <location>
        <begin position="287"/>
        <end position="340"/>
    </location>
</feature>
<dbReference type="EMBL" id="KN824281">
    <property type="protein sequence ID" value="KIM31741.1"/>
    <property type="molecule type" value="Genomic_DNA"/>
</dbReference>
<dbReference type="PANTHER" id="PTHR20930">
    <property type="entry name" value="OVARIAN CARCINOMA ANTIGEN CA125-RELATED"/>
    <property type="match status" value="1"/>
</dbReference>
<keyword evidence="3" id="KW-0862">Zinc</keyword>
<name>A0A0C3BJT1_SERVB</name>
<dbReference type="PROSITE" id="PS50135">
    <property type="entry name" value="ZF_ZZ_2"/>
    <property type="match status" value="3"/>
</dbReference>
<feature type="region of interest" description="Disordered" evidence="5">
    <location>
        <begin position="64"/>
        <end position="89"/>
    </location>
</feature>
<dbReference type="STRING" id="933852.A0A0C3BJT1"/>
<dbReference type="SMART" id="SM00291">
    <property type="entry name" value="ZnF_ZZ"/>
    <property type="match status" value="4"/>
</dbReference>
<dbReference type="CDD" id="cd14947">
    <property type="entry name" value="NBR1_like"/>
    <property type="match status" value="1"/>
</dbReference>
<feature type="compositionally biased region" description="Pro residues" evidence="5">
    <location>
        <begin position="1"/>
        <end position="14"/>
    </location>
</feature>
<feature type="compositionally biased region" description="Polar residues" evidence="5">
    <location>
        <begin position="163"/>
        <end position="176"/>
    </location>
</feature>
<keyword evidence="8" id="KW-1185">Reference proteome</keyword>
<dbReference type="Pfam" id="PF00569">
    <property type="entry name" value="ZZ"/>
    <property type="match status" value="4"/>
</dbReference>
<evidence type="ECO:0000259" key="6">
    <source>
        <dbReference type="PROSITE" id="PS50135"/>
    </source>
</evidence>
<reference evidence="8" key="2">
    <citation type="submission" date="2015-01" db="EMBL/GenBank/DDBJ databases">
        <title>Evolutionary Origins and Diversification of the Mycorrhizal Mutualists.</title>
        <authorList>
            <consortium name="DOE Joint Genome Institute"/>
            <consortium name="Mycorrhizal Genomics Consortium"/>
            <person name="Kohler A."/>
            <person name="Kuo A."/>
            <person name="Nagy L.G."/>
            <person name="Floudas D."/>
            <person name="Copeland A."/>
            <person name="Barry K.W."/>
            <person name="Cichocki N."/>
            <person name="Veneault-Fourrey C."/>
            <person name="LaButti K."/>
            <person name="Lindquist E.A."/>
            <person name="Lipzen A."/>
            <person name="Lundell T."/>
            <person name="Morin E."/>
            <person name="Murat C."/>
            <person name="Riley R."/>
            <person name="Ohm R."/>
            <person name="Sun H."/>
            <person name="Tunlid A."/>
            <person name="Henrissat B."/>
            <person name="Grigoriev I.V."/>
            <person name="Hibbett D.S."/>
            <person name="Martin F."/>
        </authorList>
    </citation>
    <scope>NUCLEOTIDE SEQUENCE [LARGE SCALE GENOMIC DNA]</scope>
    <source>
        <strain evidence="8">MAFF 305830</strain>
    </source>
</reference>
<feature type="region of interest" description="Disordered" evidence="5">
    <location>
        <begin position="1"/>
        <end position="21"/>
    </location>
</feature>